<proteinExistence type="inferred from homology"/>
<dbReference type="OrthoDB" id="7176844at2"/>
<protein>
    <submittedName>
        <fullName evidence="18">TonB-dependent receptor</fullName>
    </submittedName>
</protein>
<keyword evidence="3 12" id="KW-1134">Transmembrane beta strand</keyword>
<comment type="similarity">
    <text evidence="12 13">Belongs to the TonB-dependent receptor family.</text>
</comment>
<evidence type="ECO:0000256" key="2">
    <source>
        <dbReference type="ARBA" id="ARBA00022448"/>
    </source>
</evidence>
<keyword evidence="4" id="KW-0410">Iron transport</keyword>
<keyword evidence="8" id="KW-0406">Ion transport</keyword>
<evidence type="ECO:0000259" key="16">
    <source>
        <dbReference type="Pfam" id="PF00593"/>
    </source>
</evidence>
<dbReference type="CDD" id="cd01347">
    <property type="entry name" value="ligand_gated_channel"/>
    <property type="match status" value="1"/>
</dbReference>
<dbReference type="EMBL" id="MIGX01000010">
    <property type="protein sequence ID" value="PPT92430.1"/>
    <property type="molecule type" value="Genomic_DNA"/>
</dbReference>
<dbReference type="PANTHER" id="PTHR32552:SF68">
    <property type="entry name" value="FERRICHROME OUTER MEMBRANE TRANSPORTER_PHAGE RECEPTOR"/>
    <property type="match status" value="1"/>
</dbReference>
<keyword evidence="18" id="KW-0675">Receptor</keyword>
<evidence type="ECO:0000256" key="5">
    <source>
        <dbReference type="ARBA" id="ARBA00022692"/>
    </source>
</evidence>
<keyword evidence="10 12" id="KW-0472">Membrane</keyword>
<gene>
    <name evidence="18" type="ORF">XthCFBP4691_04135</name>
</gene>
<evidence type="ECO:0000256" key="1">
    <source>
        <dbReference type="ARBA" id="ARBA00004571"/>
    </source>
</evidence>
<dbReference type="GO" id="GO:0009279">
    <property type="term" value="C:cell outer membrane"/>
    <property type="evidence" value="ECO:0007669"/>
    <property type="project" value="UniProtKB-SubCell"/>
</dbReference>
<dbReference type="SUPFAM" id="SSF56935">
    <property type="entry name" value="Porins"/>
    <property type="match status" value="1"/>
</dbReference>
<dbReference type="Pfam" id="PF00593">
    <property type="entry name" value="TonB_dep_Rec_b-barrel"/>
    <property type="match status" value="1"/>
</dbReference>
<dbReference type="Gene3D" id="2.170.130.10">
    <property type="entry name" value="TonB-dependent receptor, plug domain"/>
    <property type="match status" value="1"/>
</dbReference>
<dbReference type="Proteomes" id="UP000239898">
    <property type="component" value="Unassembled WGS sequence"/>
</dbReference>
<keyword evidence="5 12" id="KW-0812">Transmembrane</keyword>
<dbReference type="PROSITE" id="PS52016">
    <property type="entry name" value="TONB_DEPENDENT_REC_3"/>
    <property type="match status" value="1"/>
</dbReference>
<evidence type="ECO:0000256" key="9">
    <source>
        <dbReference type="ARBA" id="ARBA00023077"/>
    </source>
</evidence>
<evidence type="ECO:0000256" key="14">
    <source>
        <dbReference type="SAM" id="MobiDB-lite"/>
    </source>
</evidence>
<dbReference type="Gene3D" id="2.40.170.20">
    <property type="entry name" value="TonB-dependent receptor, beta-barrel domain"/>
    <property type="match status" value="1"/>
</dbReference>
<evidence type="ECO:0000256" key="8">
    <source>
        <dbReference type="ARBA" id="ARBA00023065"/>
    </source>
</evidence>
<feature type="signal peptide" evidence="15">
    <location>
        <begin position="1"/>
        <end position="28"/>
    </location>
</feature>
<feature type="region of interest" description="Disordered" evidence="14">
    <location>
        <begin position="267"/>
        <end position="287"/>
    </location>
</feature>
<name>A0A2S6ZJY3_9XANT</name>
<organism evidence="18 19">
    <name type="scientific">Xanthomonas theicola</name>
    <dbReference type="NCBI Taxonomy" id="56464"/>
    <lineage>
        <taxon>Bacteria</taxon>
        <taxon>Pseudomonadati</taxon>
        <taxon>Pseudomonadota</taxon>
        <taxon>Gammaproteobacteria</taxon>
        <taxon>Lysobacterales</taxon>
        <taxon>Lysobacteraceae</taxon>
        <taxon>Xanthomonas</taxon>
    </lineage>
</organism>
<evidence type="ECO:0000256" key="15">
    <source>
        <dbReference type="SAM" id="SignalP"/>
    </source>
</evidence>
<dbReference type="InterPro" id="IPR037066">
    <property type="entry name" value="Plug_dom_sf"/>
</dbReference>
<comment type="caution">
    <text evidence="18">The sequence shown here is derived from an EMBL/GenBank/DDBJ whole genome shotgun (WGS) entry which is preliminary data.</text>
</comment>
<accession>A0A2S6ZJY3</accession>
<evidence type="ECO:0000313" key="18">
    <source>
        <dbReference type="EMBL" id="PPT92430.1"/>
    </source>
</evidence>
<dbReference type="InterPro" id="IPR000531">
    <property type="entry name" value="Beta-barrel_TonB"/>
</dbReference>
<keyword evidence="9 13" id="KW-0798">TonB box</keyword>
<evidence type="ECO:0000256" key="3">
    <source>
        <dbReference type="ARBA" id="ARBA00022452"/>
    </source>
</evidence>
<keyword evidence="7" id="KW-0408">Iron</keyword>
<dbReference type="InterPro" id="IPR012910">
    <property type="entry name" value="Plug_dom"/>
</dbReference>
<dbReference type="GO" id="GO:0015344">
    <property type="term" value="F:siderophore uptake transmembrane transporter activity"/>
    <property type="evidence" value="ECO:0007669"/>
    <property type="project" value="TreeGrafter"/>
</dbReference>
<sequence length="686" mass="75020">MTRASLMPRMAACCCACLAPAAAVSAYAAAAAPPPPAGDPALTLGKVQVSADALAAPTARSVLSSVDVLGSDLLHDQHVDHSWELLLRAPGVQVTQFKMGTDAGRFSFRGFNGEGRVNAVKLLIDGIPSNDNAGGMPYLDAVFPLDIAAIEIVRGTNDPRYGLNAIAGSVDVLTRSGGNDGRVSVAAGSFGTREVQASQGIERGGWSQNWFAAWRASDGYRDHADACQHAFAGKWFYTAPDARWRAGLSARDYRNAALEAGYLDGVGAQRAPRSSPEHARDDRSVRRTGQVGLHLDAQLADTVQGSVKLYWNRYRNQRWVRFTAAGAQQERDTDETQRGFLAKASWRPEVDWARSFALEGGADAQWQDNAWQRYRTVARTRTATLRDWDFDLATRGAYVQAVIRPFERLQLVPAYRVDWVDGSFRDRLGGARYPVYAYGAIEQPKLSALFALTVQTSAYANLGRTFQIGSGNDAYRSRPGNLAPSYNDGWEAGLKFADGKRLEARIAYWEQRASDEVATILGVDGSVGGSEVGNVGKTLRRGWDAQLNLRADERWTLWLAYSRQRAVILTPDPGAPATRGKEIENVPHSLATAGIDWQATPRLKLSAWGNAQGDYYVERSNTLGRYGGYALANVGATWAWRAQRELSLQLKNLSDRHYVYAWYDSGSSGDSPGDGRALYASLSWCW</sequence>
<feature type="compositionally biased region" description="Basic and acidic residues" evidence="14">
    <location>
        <begin position="275"/>
        <end position="285"/>
    </location>
</feature>
<keyword evidence="6 15" id="KW-0732">Signal</keyword>
<dbReference type="InterPro" id="IPR036942">
    <property type="entry name" value="Beta-barrel_TonB_sf"/>
</dbReference>
<evidence type="ECO:0000256" key="4">
    <source>
        <dbReference type="ARBA" id="ARBA00022496"/>
    </source>
</evidence>
<comment type="subcellular location">
    <subcellularLocation>
        <location evidence="1 12">Cell outer membrane</location>
        <topology evidence="1 12">Multi-pass membrane protein</topology>
    </subcellularLocation>
</comment>
<feature type="chain" id="PRO_5015702773" evidence="15">
    <location>
        <begin position="29"/>
        <end position="686"/>
    </location>
</feature>
<evidence type="ECO:0000256" key="13">
    <source>
        <dbReference type="RuleBase" id="RU003357"/>
    </source>
</evidence>
<evidence type="ECO:0000256" key="7">
    <source>
        <dbReference type="ARBA" id="ARBA00023004"/>
    </source>
</evidence>
<feature type="domain" description="TonB-dependent receptor plug" evidence="17">
    <location>
        <begin position="59"/>
        <end position="168"/>
    </location>
</feature>
<dbReference type="Pfam" id="PF07715">
    <property type="entry name" value="Plug"/>
    <property type="match status" value="1"/>
</dbReference>
<keyword evidence="2 12" id="KW-0813">Transport</keyword>
<evidence type="ECO:0000256" key="11">
    <source>
        <dbReference type="ARBA" id="ARBA00023237"/>
    </source>
</evidence>
<dbReference type="InterPro" id="IPR039426">
    <property type="entry name" value="TonB-dep_rcpt-like"/>
</dbReference>
<keyword evidence="19" id="KW-1185">Reference proteome</keyword>
<feature type="domain" description="TonB-dependent receptor-like beta-barrel" evidence="16">
    <location>
        <begin position="235"/>
        <end position="653"/>
    </location>
</feature>
<evidence type="ECO:0000259" key="17">
    <source>
        <dbReference type="Pfam" id="PF07715"/>
    </source>
</evidence>
<keyword evidence="11 12" id="KW-0998">Cell outer membrane</keyword>
<evidence type="ECO:0000256" key="10">
    <source>
        <dbReference type="ARBA" id="ARBA00023136"/>
    </source>
</evidence>
<evidence type="ECO:0000256" key="6">
    <source>
        <dbReference type="ARBA" id="ARBA00022729"/>
    </source>
</evidence>
<evidence type="ECO:0000256" key="12">
    <source>
        <dbReference type="PROSITE-ProRule" id="PRU01360"/>
    </source>
</evidence>
<dbReference type="PANTHER" id="PTHR32552">
    <property type="entry name" value="FERRICHROME IRON RECEPTOR-RELATED"/>
    <property type="match status" value="1"/>
</dbReference>
<dbReference type="AlphaFoldDB" id="A0A2S6ZJY3"/>
<reference evidence="18 19" key="1">
    <citation type="submission" date="2016-08" db="EMBL/GenBank/DDBJ databases">
        <title>Evolution of the type three secretion system and type three effector repertoires in Xanthomonas.</title>
        <authorList>
            <person name="Merda D."/>
            <person name="Briand M."/>
            <person name="Bosis E."/>
            <person name="Rousseau C."/>
            <person name="Portier P."/>
            <person name="Jacques M.-A."/>
            <person name="Fischer-Le Saux M."/>
        </authorList>
    </citation>
    <scope>NUCLEOTIDE SEQUENCE [LARGE SCALE GENOMIC DNA]</scope>
    <source>
        <strain evidence="18 19">CFBP 4691</strain>
    </source>
</reference>
<evidence type="ECO:0000313" key="19">
    <source>
        <dbReference type="Proteomes" id="UP000239898"/>
    </source>
</evidence>